<reference evidence="1 2" key="1">
    <citation type="submission" date="2018-09" db="EMBL/GenBank/DDBJ databases">
        <title>Genomic investigation of the strawberry pathogen Phytophthora fragariae indicates pathogenicity is determined by transcriptional variation in three key races.</title>
        <authorList>
            <person name="Adams T.M."/>
            <person name="Armitage A.D."/>
            <person name="Sobczyk M.K."/>
            <person name="Bates H.J."/>
            <person name="Dunwell J.M."/>
            <person name="Nellist C.F."/>
            <person name="Harrison R.J."/>
        </authorList>
    </citation>
    <scope>NUCLEOTIDE SEQUENCE [LARGE SCALE GENOMIC DNA]</scope>
    <source>
        <strain evidence="1 2">NOV-77</strain>
    </source>
</reference>
<evidence type="ECO:0000313" key="2">
    <source>
        <dbReference type="Proteomes" id="UP000486351"/>
    </source>
</evidence>
<dbReference type="AlphaFoldDB" id="A0A6G0SGY3"/>
<gene>
    <name evidence="1" type="ORF">PF008_g2572</name>
</gene>
<sequence length="65" mass="7455">MFRCIVSLTCNTLSWTLRASPTRRQHMGSKPQNNMEKPSFGKVLVPRFSSNSDATFRWSFICCPV</sequence>
<comment type="caution">
    <text evidence="1">The sequence shown here is derived from an EMBL/GenBank/DDBJ whole genome shotgun (WGS) entry which is preliminary data.</text>
</comment>
<name>A0A6G0SGY3_9STRA</name>
<dbReference type="EMBL" id="QXFY01000071">
    <property type="protein sequence ID" value="KAE9358705.1"/>
    <property type="molecule type" value="Genomic_DNA"/>
</dbReference>
<accession>A0A6G0SGY3</accession>
<dbReference type="Proteomes" id="UP000486351">
    <property type="component" value="Unassembled WGS sequence"/>
</dbReference>
<evidence type="ECO:0000313" key="1">
    <source>
        <dbReference type="EMBL" id="KAE9358705.1"/>
    </source>
</evidence>
<organism evidence="1 2">
    <name type="scientific">Phytophthora fragariae</name>
    <dbReference type="NCBI Taxonomy" id="53985"/>
    <lineage>
        <taxon>Eukaryota</taxon>
        <taxon>Sar</taxon>
        <taxon>Stramenopiles</taxon>
        <taxon>Oomycota</taxon>
        <taxon>Peronosporomycetes</taxon>
        <taxon>Peronosporales</taxon>
        <taxon>Peronosporaceae</taxon>
        <taxon>Phytophthora</taxon>
    </lineage>
</organism>
<protein>
    <submittedName>
        <fullName evidence="1">Uncharacterized protein</fullName>
    </submittedName>
</protein>
<proteinExistence type="predicted"/>